<dbReference type="AlphaFoldDB" id="A0A4Z0L4F2"/>
<organism evidence="1 2">
    <name type="scientific">Flavobacterium humi</name>
    <dbReference type="NCBI Taxonomy" id="2562683"/>
    <lineage>
        <taxon>Bacteria</taxon>
        <taxon>Pseudomonadati</taxon>
        <taxon>Bacteroidota</taxon>
        <taxon>Flavobacteriia</taxon>
        <taxon>Flavobacteriales</taxon>
        <taxon>Flavobacteriaceae</taxon>
        <taxon>Flavobacterium</taxon>
    </lineage>
</organism>
<dbReference type="EMBL" id="SRLH01000008">
    <property type="protein sequence ID" value="TGD56836.1"/>
    <property type="molecule type" value="Genomic_DNA"/>
</dbReference>
<comment type="caution">
    <text evidence="1">The sequence shown here is derived from an EMBL/GenBank/DDBJ whole genome shotgun (WGS) entry which is preliminary data.</text>
</comment>
<sequence>MKKIRLIMLLIMPVFIFNCNTNKNENLLGKYFNNYENNVLHFVELKKDNTYLHYYEGKNHTVKRNIGTWKSIKKGDEIEIMFSSWIDYGYLNEPVCNSCTNFVKLEDGELIFNQDLPKETNFVKRD</sequence>
<evidence type="ECO:0000313" key="1">
    <source>
        <dbReference type="EMBL" id="TGD56836.1"/>
    </source>
</evidence>
<proteinExistence type="predicted"/>
<dbReference type="RefSeq" id="WP_135527260.1">
    <property type="nucleotide sequence ID" value="NZ_SRLH01000008.1"/>
</dbReference>
<gene>
    <name evidence="1" type="ORF">E4635_13630</name>
</gene>
<dbReference type="Proteomes" id="UP000297407">
    <property type="component" value="Unassembled WGS sequence"/>
</dbReference>
<evidence type="ECO:0000313" key="2">
    <source>
        <dbReference type="Proteomes" id="UP000297407"/>
    </source>
</evidence>
<reference evidence="1 2" key="1">
    <citation type="submission" date="2019-04" db="EMBL/GenBank/DDBJ databases">
        <title>Flavobacterium sp. strain DS2-A Genome sequencing and assembly.</title>
        <authorList>
            <person name="Kim I."/>
        </authorList>
    </citation>
    <scope>NUCLEOTIDE SEQUENCE [LARGE SCALE GENOMIC DNA]</scope>
    <source>
        <strain evidence="1 2">DS2-A</strain>
    </source>
</reference>
<accession>A0A4Z0L4F2</accession>
<keyword evidence="2" id="KW-1185">Reference proteome</keyword>
<protein>
    <recommendedName>
        <fullName evidence="3">Lipoprotein</fullName>
    </recommendedName>
</protein>
<evidence type="ECO:0008006" key="3">
    <source>
        <dbReference type="Google" id="ProtNLM"/>
    </source>
</evidence>
<name>A0A4Z0L4F2_9FLAO</name>